<organism evidence="4 5">
    <name type="scientific">Thioclava pacifica DSM 10166</name>
    <dbReference type="NCBI Taxonomy" id="1353537"/>
    <lineage>
        <taxon>Bacteria</taxon>
        <taxon>Pseudomonadati</taxon>
        <taxon>Pseudomonadota</taxon>
        <taxon>Alphaproteobacteria</taxon>
        <taxon>Rhodobacterales</taxon>
        <taxon>Paracoccaceae</taxon>
        <taxon>Thioclava</taxon>
    </lineage>
</organism>
<dbReference type="AlphaFoldDB" id="A0A074JGA0"/>
<feature type="chain" id="PRO_5001696297" description="PepSY domain-containing protein" evidence="2">
    <location>
        <begin position="22"/>
        <end position="129"/>
    </location>
</feature>
<dbReference type="Proteomes" id="UP000027432">
    <property type="component" value="Unassembled WGS sequence"/>
</dbReference>
<comment type="caution">
    <text evidence="4">The sequence shown here is derived from an EMBL/GenBank/DDBJ whole genome shotgun (WGS) entry which is preliminary data.</text>
</comment>
<keyword evidence="2" id="KW-0732">Signal</keyword>
<evidence type="ECO:0000313" key="4">
    <source>
        <dbReference type="EMBL" id="KEO54935.1"/>
    </source>
</evidence>
<feature type="signal peptide" evidence="2">
    <location>
        <begin position="1"/>
        <end position="21"/>
    </location>
</feature>
<name>A0A074JGA0_9RHOB</name>
<dbReference type="STRING" id="1353537.TP2_16945"/>
<accession>A0A074JGA0</accession>
<evidence type="ECO:0000256" key="2">
    <source>
        <dbReference type="SAM" id="SignalP"/>
    </source>
</evidence>
<sequence length="129" mass="14177">MRKTLTAISLIALLPAGVALADDDYEKTARGQSQSRDAVMQLARENGWTVREIEMEDGRYEIEGRDREGRKIEAKLDPVTLRVLKMEHDVEEDDDDYGASTRNPAPAGTVAPPQNGLFGNGAPPKVQVN</sequence>
<keyword evidence="5" id="KW-1185">Reference proteome</keyword>
<reference evidence="4 5" key="1">
    <citation type="submission" date="2013-07" db="EMBL/GenBank/DDBJ databases">
        <title>Thioclava pacifica DSM 10166 Genome Sequencing.</title>
        <authorList>
            <person name="Lai Q."/>
            <person name="Shao Z."/>
        </authorList>
    </citation>
    <scope>NUCLEOTIDE SEQUENCE [LARGE SCALE GENOMIC DNA]</scope>
    <source>
        <strain evidence="4 5">DSM 10166</strain>
    </source>
</reference>
<evidence type="ECO:0000313" key="5">
    <source>
        <dbReference type="Proteomes" id="UP000027432"/>
    </source>
</evidence>
<dbReference type="InterPro" id="IPR025711">
    <property type="entry name" value="PepSY"/>
</dbReference>
<dbReference type="eggNOG" id="COG5591">
    <property type="taxonomic scope" value="Bacteria"/>
</dbReference>
<feature type="region of interest" description="Disordered" evidence="1">
    <location>
        <begin position="88"/>
        <end position="129"/>
    </location>
</feature>
<dbReference type="RefSeq" id="WP_038074411.1">
    <property type="nucleotide sequence ID" value="NZ_AUND01000006.1"/>
</dbReference>
<gene>
    <name evidence="4" type="ORF">TP2_16945</name>
</gene>
<dbReference type="EMBL" id="AUND01000006">
    <property type="protein sequence ID" value="KEO54935.1"/>
    <property type="molecule type" value="Genomic_DNA"/>
</dbReference>
<dbReference type="OrthoDB" id="7365433at2"/>
<dbReference type="Pfam" id="PF13670">
    <property type="entry name" value="PepSY_2"/>
    <property type="match status" value="1"/>
</dbReference>
<evidence type="ECO:0000256" key="1">
    <source>
        <dbReference type="SAM" id="MobiDB-lite"/>
    </source>
</evidence>
<protein>
    <recommendedName>
        <fullName evidence="3">PepSY domain-containing protein</fullName>
    </recommendedName>
</protein>
<feature type="domain" description="PepSY" evidence="3">
    <location>
        <begin position="6"/>
        <end position="86"/>
    </location>
</feature>
<evidence type="ECO:0000259" key="3">
    <source>
        <dbReference type="Pfam" id="PF13670"/>
    </source>
</evidence>
<proteinExistence type="predicted"/>